<feature type="site" description="Transition state stabilizer" evidence="10">
    <location>
        <position position="330"/>
    </location>
</feature>
<keyword evidence="5 12" id="KW-0560">Oxidoreductase</keyword>
<dbReference type="InterPro" id="IPR010255">
    <property type="entry name" value="Haem_peroxidase_sf"/>
</dbReference>
<proteinExistence type="inferred from homology"/>
<feature type="binding site" evidence="9">
    <location>
        <position position="349"/>
    </location>
    <ligand>
        <name>Ca(2+)</name>
        <dbReference type="ChEBI" id="CHEBI:29108"/>
        <label>1</label>
    </ligand>
</feature>
<keyword evidence="4 9" id="KW-0479">Metal-binding</keyword>
<dbReference type="PRINTS" id="PR00458">
    <property type="entry name" value="PEROXIDASE"/>
</dbReference>
<feature type="binding site" evidence="9">
    <location>
        <position position="335"/>
    </location>
    <ligand>
        <name>Ca(2+)</name>
        <dbReference type="ChEBI" id="CHEBI:29108"/>
        <label>1</label>
    </ligand>
</feature>
<dbReference type="GO" id="GO:0046872">
    <property type="term" value="F:metal ion binding"/>
    <property type="evidence" value="ECO:0007669"/>
    <property type="project" value="UniProtKB-UniRule"/>
</dbReference>
<keyword evidence="9 12" id="KW-0106">Calcium</keyword>
<dbReference type="VEuPathDB" id="FungiDB:LEMA_P098810.1"/>
<feature type="binding site" evidence="9">
    <location>
        <position position="482"/>
    </location>
    <ligand>
        <name>Ca(2+)</name>
        <dbReference type="ChEBI" id="CHEBI:29108"/>
        <label>2</label>
    </ligand>
</feature>
<feature type="binding site" evidence="9">
    <location>
        <position position="347"/>
    </location>
    <ligand>
        <name>Ca(2+)</name>
        <dbReference type="ChEBI" id="CHEBI:29108"/>
        <label>1</label>
    </ligand>
</feature>
<evidence type="ECO:0000256" key="4">
    <source>
        <dbReference type="ARBA" id="ARBA00022723"/>
    </source>
</evidence>
<dbReference type="InterPro" id="IPR002016">
    <property type="entry name" value="Haem_peroxidase"/>
</dbReference>
<dbReference type="Proteomes" id="UP000002668">
    <property type="component" value="Genome"/>
</dbReference>
<dbReference type="InterPro" id="IPR019794">
    <property type="entry name" value="Peroxidases_AS"/>
</dbReference>
<dbReference type="EMBL" id="FP929133">
    <property type="protein sequence ID" value="CBX98472.1"/>
    <property type="molecule type" value="Genomic_DNA"/>
</dbReference>
<comment type="cofactor">
    <cofactor evidence="9 12">
        <name>Ca(2+)</name>
        <dbReference type="ChEBI" id="CHEBI:29108"/>
    </cofactor>
    <text evidence="9 12">Binds 2 calcium ions per subunit.</text>
</comment>
<feature type="binding site" evidence="9">
    <location>
        <position position="351"/>
    </location>
    <ligand>
        <name>Ca(2+)</name>
        <dbReference type="ChEBI" id="CHEBI:29108"/>
        <label>1</label>
    </ligand>
</feature>
<evidence type="ECO:0000256" key="10">
    <source>
        <dbReference type="PIRSR" id="PIRSR601621-3"/>
    </source>
</evidence>
<accession>E5A4C7</accession>
<dbReference type="PROSITE" id="PS00436">
    <property type="entry name" value="PEROXIDASE_2"/>
    <property type="match status" value="1"/>
</dbReference>
<dbReference type="SUPFAM" id="SSF48113">
    <property type="entry name" value="Heme-dependent peroxidases"/>
    <property type="match status" value="1"/>
</dbReference>
<protein>
    <recommendedName>
        <fullName evidence="12">Peroxidase</fullName>
        <ecNumber evidence="12">1.11.1.-</ecNumber>
    </recommendedName>
</protein>
<evidence type="ECO:0000313" key="15">
    <source>
        <dbReference type="Proteomes" id="UP000002668"/>
    </source>
</evidence>
<keyword evidence="2 12" id="KW-0575">Peroxidase</keyword>
<feature type="binding site" description="axial binding residue" evidence="9">
    <location>
        <position position="455"/>
    </location>
    <ligand>
        <name>heme b</name>
        <dbReference type="ChEBI" id="CHEBI:60344"/>
    </ligand>
    <ligandPart>
        <name>Fe</name>
        <dbReference type="ChEBI" id="CHEBI:18248"/>
    </ligandPart>
</feature>
<evidence type="ECO:0000256" key="7">
    <source>
        <dbReference type="ARBA" id="ARBA00023180"/>
    </source>
</evidence>
<dbReference type="PANTHER" id="PTHR31356:SF66">
    <property type="entry name" value="CATALASE-PEROXIDASE"/>
    <property type="match status" value="1"/>
</dbReference>
<dbReference type="GO" id="GO:0004601">
    <property type="term" value="F:peroxidase activity"/>
    <property type="evidence" value="ECO:0007669"/>
    <property type="project" value="UniProtKB-KW"/>
</dbReference>
<evidence type="ECO:0000259" key="13">
    <source>
        <dbReference type="PROSITE" id="PS50873"/>
    </source>
</evidence>
<dbReference type="InterPro" id="IPR044831">
    <property type="entry name" value="Ccp1-like"/>
</dbReference>
<reference evidence="15" key="1">
    <citation type="journal article" date="2011" name="Nat. Commun.">
        <title>Effector diversification within compartments of the Leptosphaeria maculans genome affected by Repeat-Induced Point mutations.</title>
        <authorList>
            <person name="Rouxel T."/>
            <person name="Grandaubert J."/>
            <person name="Hane J.K."/>
            <person name="Hoede C."/>
            <person name="van de Wouw A.P."/>
            <person name="Couloux A."/>
            <person name="Dominguez V."/>
            <person name="Anthouard V."/>
            <person name="Bally P."/>
            <person name="Bourras S."/>
            <person name="Cozijnsen A.J."/>
            <person name="Ciuffetti L.M."/>
            <person name="Degrave A."/>
            <person name="Dilmaghani A."/>
            <person name="Duret L."/>
            <person name="Fudal I."/>
            <person name="Goodwin S.B."/>
            <person name="Gout L."/>
            <person name="Glaser N."/>
            <person name="Linglin J."/>
            <person name="Kema G.H.J."/>
            <person name="Lapalu N."/>
            <person name="Lawrence C.B."/>
            <person name="May K."/>
            <person name="Meyer M."/>
            <person name="Ollivier B."/>
            <person name="Poulain J."/>
            <person name="Schoch C.L."/>
            <person name="Simon A."/>
            <person name="Spatafora J.W."/>
            <person name="Stachowiak A."/>
            <person name="Turgeon B.G."/>
            <person name="Tyler B.M."/>
            <person name="Vincent D."/>
            <person name="Weissenbach J."/>
            <person name="Amselem J."/>
            <person name="Quesneville H."/>
            <person name="Oliver R.P."/>
            <person name="Wincker P."/>
            <person name="Balesdent M.-H."/>
            <person name="Howlett B.J."/>
        </authorList>
    </citation>
    <scope>NUCLEOTIDE SEQUENCE [LARGE SCALE GENOMIC DNA]</scope>
    <source>
        <strain evidence="15">JN3 / isolate v23.1.3 / race Av1-4-5-6-7-8</strain>
    </source>
</reference>
<keyword evidence="11" id="KW-1015">Disulfide bond</keyword>
<organism evidence="15">
    <name type="scientific">Leptosphaeria maculans (strain JN3 / isolate v23.1.3 / race Av1-4-5-6-7-8)</name>
    <name type="common">Blackleg fungus</name>
    <name type="synonym">Phoma lingam</name>
    <dbReference type="NCBI Taxonomy" id="985895"/>
    <lineage>
        <taxon>Eukaryota</taxon>
        <taxon>Fungi</taxon>
        <taxon>Dikarya</taxon>
        <taxon>Ascomycota</taxon>
        <taxon>Pezizomycotina</taxon>
        <taxon>Dothideomycetes</taxon>
        <taxon>Pleosporomycetidae</taxon>
        <taxon>Pleosporales</taxon>
        <taxon>Pleosporineae</taxon>
        <taxon>Leptosphaeriaceae</taxon>
        <taxon>Plenodomus</taxon>
        <taxon>Plenodomus lingam/Leptosphaeria maculans species complex</taxon>
    </lineage>
</organism>
<feature type="domain" description="Plant heme peroxidase family profile" evidence="13">
    <location>
        <begin position="367"/>
        <end position="560"/>
    </location>
</feature>
<name>E5A4C7_LEPMJ</name>
<evidence type="ECO:0000256" key="11">
    <source>
        <dbReference type="PIRSR" id="PIRSR601621-4"/>
    </source>
</evidence>
<dbReference type="GO" id="GO:0020037">
    <property type="term" value="F:heme binding"/>
    <property type="evidence" value="ECO:0007669"/>
    <property type="project" value="UniProtKB-UniRule"/>
</dbReference>
<sequence>MAFHGDGDDHDPFTIARRTMCISLLIGTPLPLLDELYYKSGLSCEPTMYPRFGGSSVPWMSMYNNKLTIALECMSQGCDALTTPIHLLQPPESSFAQELMMSRCSGTSRPQSRIVLTQLGPDCKSTMDHSLRITKFTPQSKRPLYPNLAMSTHDRCEEKGRLAQFPVASRHYELIFHSFRSHPSPSLRSIHTLPFTAIVSNHLQKMLSPKTVLAASLVLSSVATANPLDRREASPGLIEDLLNIALTPITNLISNVLSGSITAIDNTISSKPLTCSLSIFAPDKCCVCKLFGFLLLGLGNSLGWDVSAELTRRFKESNGTCNDNARAAIRMGFHDAGAWDKNSPSGGADGSLLMDFGEINRPENNGLQSIRTLLRGVQSQYRVGYADLVQYAHNHASISCPKGPRVRTFIGRQDATRAPPDGLLPDVHDDPDKIIALFENKGIDAHDLAALLGAHATARQRFVDTRPVAVNKPLDTTIGVWDVEFYNDTLNNAAGSSATQKVFVLPSDKALSKHPKLTDEWKSFVGDQQHWNEDYAKAYVRLSLLGVKNLQNLVDCTKTLPPSRKTFP</sequence>
<dbReference type="Pfam" id="PF00141">
    <property type="entry name" value="peroxidase"/>
    <property type="match status" value="1"/>
</dbReference>
<dbReference type="Gene3D" id="1.10.420.10">
    <property type="entry name" value="Peroxidase, domain 2"/>
    <property type="match status" value="1"/>
</dbReference>
<dbReference type="PROSITE" id="PS50873">
    <property type="entry name" value="PEROXIDASE_4"/>
    <property type="match status" value="1"/>
</dbReference>
<gene>
    <name evidence="14" type="ORF">LEMA_P098810.1</name>
</gene>
<dbReference type="Gene3D" id="1.10.520.10">
    <property type="match status" value="1"/>
</dbReference>
<dbReference type="STRING" id="985895.E5A4C7"/>
<feature type="active site" description="Proton acceptor" evidence="8">
    <location>
        <position position="334"/>
    </location>
</feature>
<comment type="cofactor">
    <cofactor evidence="9">
        <name>heme b</name>
        <dbReference type="ChEBI" id="CHEBI:60344"/>
    </cofactor>
    <text evidence="9">Binds 1 heme b (iron(II)-protoporphyrin IX) group per subunit.</text>
</comment>
<evidence type="ECO:0000256" key="9">
    <source>
        <dbReference type="PIRSR" id="PIRSR601621-2"/>
    </source>
</evidence>
<evidence type="ECO:0000256" key="5">
    <source>
        <dbReference type="ARBA" id="ARBA00023002"/>
    </source>
</evidence>
<dbReference type="AlphaFoldDB" id="E5A4C7"/>
<dbReference type="GO" id="GO:0042744">
    <property type="term" value="P:hydrogen peroxide catabolic process"/>
    <property type="evidence" value="ECO:0007669"/>
    <property type="project" value="TreeGrafter"/>
</dbReference>
<dbReference type="EC" id="1.11.1.-" evidence="12"/>
<evidence type="ECO:0000313" key="14">
    <source>
        <dbReference type="EMBL" id="CBX98472.1"/>
    </source>
</evidence>
<evidence type="ECO:0000256" key="6">
    <source>
        <dbReference type="ARBA" id="ARBA00023004"/>
    </source>
</evidence>
<dbReference type="PRINTS" id="PR00462">
    <property type="entry name" value="LIGNINASE"/>
</dbReference>
<dbReference type="OrthoDB" id="2113341at2759"/>
<keyword evidence="3 9" id="KW-0349">Heme</keyword>
<feature type="disulfide bond" evidence="11">
    <location>
        <begin position="321"/>
        <end position="400"/>
    </location>
</feature>
<dbReference type="InParanoid" id="E5A4C7"/>
<evidence type="ECO:0000256" key="2">
    <source>
        <dbReference type="ARBA" id="ARBA00022559"/>
    </source>
</evidence>
<evidence type="ECO:0000256" key="12">
    <source>
        <dbReference type="RuleBase" id="RU363051"/>
    </source>
</evidence>
<keyword evidence="7" id="KW-0325">Glycoprotein</keyword>
<dbReference type="GO" id="GO:0000302">
    <property type="term" value="P:response to reactive oxygen species"/>
    <property type="evidence" value="ECO:0007669"/>
    <property type="project" value="TreeGrafter"/>
</dbReference>
<keyword evidence="6 9" id="KW-0408">Iron</keyword>
<dbReference type="eggNOG" id="ENOG502QT8W">
    <property type="taxonomic scope" value="Eukaryota"/>
</dbReference>
<comment type="similarity">
    <text evidence="1 12">Belongs to the peroxidase family. Ligninase subfamily.</text>
</comment>
<evidence type="ECO:0000256" key="8">
    <source>
        <dbReference type="PIRSR" id="PIRSR601621-1"/>
    </source>
</evidence>
<dbReference type="InterPro" id="IPR001621">
    <property type="entry name" value="Ligninase"/>
</dbReference>
<feature type="binding site" evidence="9">
    <location>
        <position position="477"/>
    </location>
    <ligand>
        <name>Ca(2+)</name>
        <dbReference type="ChEBI" id="CHEBI:29108"/>
        <label>2</label>
    </ligand>
</feature>
<dbReference type="PANTHER" id="PTHR31356">
    <property type="entry name" value="THYLAKOID LUMENAL 29 KDA PROTEIN, CHLOROPLASTIC-RELATED"/>
    <property type="match status" value="1"/>
</dbReference>
<dbReference type="FunFam" id="1.10.520.10:FF:000021">
    <property type="entry name" value="Peroxidase"/>
    <property type="match status" value="1"/>
</dbReference>
<dbReference type="GO" id="GO:0034599">
    <property type="term" value="P:cellular response to oxidative stress"/>
    <property type="evidence" value="ECO:0007669"/>
    <property type="project" value="InterPro"/>
</dbReference>
<evidence type="ECO:0000256" key="3">
    <source>
        <dbReference type="ARBA" id="ARBA00022617"/>
    </source>
</evidence>
<dbReference type="HOGENOM" id="CLU_479851_0_0_1"/>
<feature type="binding site" evidence="9">
    <location>
        <position position="475"/>
    </location>
    <ligand>
        <name>Ca(2+)</name>
        <dbReference type="ChEBI" id="CHEBI:29108"/>
        <label>2</label>
    </ligand>
</feature>
<dbReference type="PeroxiBase" id="9696">
    <property type="entry name" value="LmaCIIAC02"/>
</dbReference>
<evidence type="ECO:0000256" key="1">
    <source>
        <dbReference type="ARBA" id="ARBA00006089"/>
    </source>
</evidence>
<keyword evidence="15" id="KW-1185">Reference proteome</keyword>